<protein>
    <submittedName>
        <fullName evidence="3">Aldehyde dehydrogenase family protein</fullName>
    </submittedName>
</protein>
<dbReference type="RefSeq" id="WP_136930599.1">
    <property type="nucleotide sequence ID" value="NZ_SSMQ01000019.1"/>
</dbReference>
<dbReference type="Proteomes" id="UP000309215">
    <property type="component" value="Unassembled WGS sequence"/>
</dbReference>
<reference evidence="3 4" key="1">
    <citation type="submission" date="2019-04" db="EMBL/GenBank/DDBJ databases">
        <authorList>
            <person name="Li Y."/>
            <person name="Wang J."/>
        </authorList>
    </citation>
    <scope>NUCLEOTIDE SEQUENCE [LARGE SCALE GENOMIC DNA]</scope>
    <source>
        <strain evidence="3 4">DSM 14668</strain>
    </source>
</reference>
<dbReference type="Gene3D" id="3.40.309.10">
    <property type="entry name" value="Aldehyde Dehydrogenase, Chain A, domain 2"/>
    <property type="match status" value="1"/>
</dbReference>
<dbReference type="EMBL" id="SSMQ01000019">
    <property type="protein sequence ID" value="TKD06459.1"/>
    <property type="molecule type" value="Genomic_DNA"/>
</dbReference>
<evidence type="ECO:0000313" key="3">
    <source>
        <dbReference type="EMBL" id="TKD06459.1"/>
    </source>
</evidence>
<feature type="domain" description="Aldehyde dehydrogenase" evidence="2">
    <location>
        <begin position="163"/>
        <end position="359"/>
    </location>
</feature>
<dbReference type="AlphaFoldDB" id="A0A4U1JAU6"/>
<dbReference type="GO" id="GO:0016620">
    <property type="term" value="F:oxidoreductase activity, acting on the aldehyde or oxo group of donors, NAD or NADP as acceptor"/>
    <property type="evidence" value="ECO:0007669"/>
    <property type="project" value="InterPro"/>
</dbReference>
<name>A0A4U1JAU6_9BACT</name>
<dbReference type="Pfam" id="PF00171">
    <property type="entry name" value="Aldedh"/>
    <property type="match status" value="1"/>
</dbReference>
<dbReference type="InterPro" id="IPR016162">
    <property type="entry name" value="Ald_DH_N"/>
</dbReference>
<keyword evidence="4" id="KW-1185">Reference proteome</keyword>
<accession>A0A4U1JAU6</accession>
<dbReference type="InterPro" id="IPR016161">
    <property type="entry name" value="Ald_DH/histidinol_DH"/>
</dbReference>
<keyword evidence="1" id="KW-0560">Oxidoreductase</keyword>
<evidence type="ECO:0000259" key="2">
    <source>
        <dbReference type="Pfam" id="PF00171"/>
    </source>
</evidence>
<organism evidence="3 4">
    <name type="scientific">Polyangium fumosum</name>
    <dbReference type="NCBI Taxonomy" id="889272"/>
    <lineage>
        <taxon>Bacteria</taxon>
        <taxon>Pseudomonadati</taxon>
        <taxon>Myxococcota</taxon>
        <taxon>Polyangia</taxon>
        <taxon>Polyangiales</taxon>
        <taxon>Polyangiaceae</taxon>
        <taxon>Polyangium</taxon>
    </lineage>
</organism>
<dbReference type="SUPFAM" id="SSF53720">
    <property type="entry name" value="ALDH-like"/>
    <property type="match status" value="1"/>
</dbReference>
<dbReference type="InterPro" id="IPR015590">
    <property type="entry name" value="Aldehyde_DH_dom"/>
</dbReference>
<evidence type="ECO:0000256" key="1">
    <source>
        <dbReference type="ARBA" id="ARBA00023002"/>
    </source>
</evidence>
<dbReference type="OrthoDB" id="136308at2"/>
<dbReference type="Gene3D" id="3.40.605.10">
    <property type="entry name" value="Aldehyde Dehydrogenase, Chain A, domain 1"/>
    <property type="match status" value="1"/>
</dbReference>
<gene>
    <name evidence="3" type="ORF">E8A74_19780</name>
</gene>
<dbReference type="InterPro" id="IPR016163">
    <property type="entry name" value="Ald_DH_C"/>
</dbReference>
<proteinExistence type="predicted"/>
<sequence>MTVSVAEDRPISRVEPSPNDLDRALAELGDNARAFARLPPRDKARLLREEVLPRVEAAALRMVQASCLEKGIDPAAPIAGEEWLAGPCTIASNVSALADALDQIATRGAPRLPFRAVREDDGRTKVRVFPMRGADGALLSGFTCDVHLERGVRRADVRAEQATFYRQADPEGGVSLVLGAGNVASIGPMDTLHTLFNEGRVVVLKTSPVNAYLGPILEDMLAPLVSRGFVRIVHGGAEVGGYLASHRLVSHVHITGAQHTHDLIVWGKPGEEQDARRAANDPVLKKPITSELGNVSPVVVVPYLYAEDELWFQVRSIATQIVNNASFNCNAAKMLVLARGWAQRDLFLDKLQQALGEVRPRKAYYPGAPLRHASLVKGHERVRLVGEASPGTLPWTMITDLDAADAREPLFSTEPFCGIVSEVSVGSQDPAEFLAAATRFCNDTLWGTLSASIVCPSILEEDPVVGAALERAIDELRYGAVAVNHWPGLVYGTVTAPWGGHPSVTLADVKSGIGFVHNTVMLGRIEKAVLRGPLKTFPRPPFFYDHRNMAVTAERLLRYYARPGWGRIPAVAMAALRG</sequence>
<comment type="caution">
    <text evidence="3">The sequence shown here is derived from an EMBL/GenBank/DDBJ whole genome shotgun (WGS) entry which is preliminary data.</text>
</comment>
<evidence type="ECO:0000313" key="4">
    <source>
        <dbReference type="Proteomes" id="UP000309215"/>
    </source>
</evidence>